<accession>A0ABX3NM83</accession>
<protein>
    <submittedName>
        <fullName evidence="1">Uncharacterized protein</fullName>
    </submittedName>
</protein>
<dbReference type="EMBL" id="LWBO01000084">
    <property type="protein sequence ID" value="OQP39163.1"/>
    <property type="molecule type" value="Genomic_DNA"/>
</dbReference>
<sequence length="88" mass="10750">MVDAQHNRAPTIHYHWFFKKSKWCIHKFNLWVKKCLYVALFIGKERGNNRGCVLLKEVYRELECFQKWDISYLRYIKFGYGQKVTEIS</sequence>
<dbReference type="Proteomes" id="UP000192277">
    <property type="component" value="Unassembled WGS sequence"/>
</dbReference>
<reference evidence="1 2" key="1">
    <citation type="submission" date="2016-04" db="EMBL/GenBank/DDBJ databases">
        <authorList>
            <person name="Chen L."/>
            <person name="Zhuang W."/>
            <person name="Wang G."/>
        </authorList>
    </citation>
    <scope>NUCLEOTIDE SEQUENCE [LARGE SCALE GENOMIC DNA]</scope>
    <source>
        <strain evidence="2">GR20</strain>
    </source>
</reference>
<evidence type="ECO:0000313" key="1">
    <source>
        <dbReference type="EMBL" id="OQP39163.1"/>
    </source>
</evidence>
<organism evidence="1 2">
    <name type="scientific">Niastella koreensis</name>
    <dbReference type="NCBI Taxonomy" id="354356"/>
    <lineage>
        <taxon>Bacteria</taxon>
        <taxon>Pseudomonadati</taxon>
        <taxon>Bacteroidota</taxon>
        <taxon>Chitinophagia</taxon>
        <taxon>Chitinophagales</taxon>
        <taxon>Chitinophagaceae</taxon>
        <taxon>Niastella</taxon>
    </lineage>
</organism>
<name>A0ABX3NM83_9BACT</name>
<comment type="caution">
    <text evidence="1">The sequence shown here is derived from an EMBL/GenBank/DDBJ whole genome shotgun (WGS) entry which is preliminary data.</text>
</comment>
<keyword evidence="2" id="KW-1185">Reference proteome</keyword>
<gene>
    <name evidence="1" type="ORF">A4D02_17705</name>
</gene>
<evidence type="ECO:0000313" key="2">
    <source>
        <dbReference type="Proteomes" id="UP000192277"/>
    </source>
</evidence>
<proteinExistence type="predicted"/>